<evidence type="ECO:0000256" key="1">
    <source>
        <dbReference type="ARBA" id="ARBA00022679"/>
    </source>
</evidence>
<dbReference type="Gene3D" id="3.30.1540.10">
    <property type="entry name" value="formyl-coa transferase, domain 3"/>
    <property type="match status" value="2"/>
</dbReference>
<keyword evidence="3" id="KW-1185">Reference proteome</keyword>
<dbReference type="SUPFAM" id="SSF89796">
    <property type="entry name" value="CoA-transferase family III (CaiB/BaiF)"/>
    <property type="match status" value="2"/>
</dbReference>
<gene>
    <name evidence="2" type="ORF">BCM14_0764</name>
</gene>
<accession>A0A2T0XKB4</accession>
<dbReference type="PANTHER" id="PTHR48207:SF3">
    <property type="entry name" value="SUCCINATE--HYDROXYMETHYLGLUTARATE COA-TRANSFERASE"/>
    <property type="match status" value="1"/>
</dbReference>
<organism evidence="2 3">
    <name type="scientific">Jezberella montanilacus</name>
    <dbReference type="NCBI Taxonomy" id="323426"/>
    <lineage>
        <taxon>Bacteria</taxon>
        <taxon>Pseudomonadati</taxon>
        <taxon>Pseudomonadota</taxon>
        <taxon>Betaproteobacteria</taxon>
        <taxon>Burkholderiales</taxon>
        <taxon>Alcaligenaceae</taxon>
        <taxon>Jezberella</taxon>
    </lineage>
</organism>
<dbReference type="InterPro" id="IPR050483">
    <property type="entry name" value="CoA-transferase_III_domain"/>
</dbReference>
<dbReference type="Proteomes" id="UP000238308">
    <property type="component" value="Unassembled WGS sequence"/>
</dbReference>
<evidence type="ECO:0000313" key="3">
    <source>
        <dbReference type="Proteomes" id="UP000238308"/>
    </source>
</evidence>
<dbReference type="InterPro" id="IPR003673">
    <property type="entry name" value="CoA-Trfase_fam_III"/>
</dbReference>
<dbReference type="AlphaFoldDB" id="A0A2T0XKB4"/>
<reference evidence="2 3" key="1">
    <citation type="submission" date="2018-03" db="EMBL/GenBank/DDBJ databases">
        <title>Genomic Encyclopedia of Type Strains, Phase III (KMG-III): the genomes of soil and plant-associated and newly described type strains.</title>
        <authorList>
            <person name="Whitman W."/>
        </authorList>
    </citation>
    <scope>NUCLEOTIDE SEQUENCE [LARGE SCALE GENOMIC DNA]</scope>
    <source>
        <strain evidence="2 3">MWH-P2sevCIIIb</strain>
    </source>
</reference>
<name>A0A2T0XKB4_9BURK</name>
<dbReference type="GO" id="GO:0008410">
    <property type="term" value="F:CoA-transferase activity"/>
    <property type="evidence" value="ECO:0007669"/>
    <property type="project" value="TreeGrafter"/>
</dbReference>
<dbReference type="RefSeq" id="WP_106226631.1">
    <property type="nucleotide sequence ID" value="NZ_PVTV01000011.1"/>
</dbReference>
<dbReference type="EMBL" id="PVTV01000011">
    <property type="protein sequence ID" value="PRY99320.1"/>
    <property type="molecule type" value="Genomic_DNA"/>
</dbReference>
<proteinExistence type="predicted"/>
<comment type="caution">
    <text evidence="2">The sequence shown here is derived from an EMBL/GenBank/DDBJ whole genome shotgun (WGS) entry which is preliminary data.</text>
</comment>
<protein>
    <submittedName>
        <fullName evidence="2">Crotonobetainyl-CoA:carnitine CoA-transferase CaiB-like acyl-CoA transferase</fullName>
    </submittedName>
</protein>
<keyword evidence="1 2" id="KW-0808">Transferase</keyword>
<sequence length="818" mass="89469">MEQPDIEQLALKGVRVLEIGQGAGLAYAGKVFADFGAEVIKVESGAGDPWRHMPPLAKTHADVTGPESVLFAWMNTNKRSVAADVLDAREHTWLAKLARTCDIVIDARALTQGVDVLKQPIWSYNTSSPLAQCPIEVDITWFGDSGPYRDYVGSDAVCRAMAGAVHGSGPVDGPPHMPHDLQAGIAVGLATFSVALAAWIGREDGSRRYVLSVLETVFSMVEMEAAMVQDKRHSPRRGVNRFGITHPAGIYQTSDGWIGTFTNTLAQWTGLCTAIDRLDLANDPRFATGAERMQHADLIDELLTDAFINRSTQELVASLTAEKFPAVIVPTMEQLLAQAVHRERNAFVPIKFGDVRVEGPVLPQRLGAPGPLLGGSVPTLGLDTDYYKNAATTEGSLLRNRFPAATKKLPLEGLRVIDLSMGWAGPFASRKLADLGAEVIKIESPSYPDWWRGTNYTQEFYRDKVYEKNNNFNLMNRNKSGLAIDLTKSEGKQLFIDLIKQSDALIENYSAEVLPKLGLDYGVLSRANPDLLMLSMPAFGLGNAWSNTRAYGGTLEQASGLPLYTGHPDGPPAMTSYAYGDPNGGLNATAAMLLGTLVKRETGKGRHINMSQVEGMLTLTAPFMLEQSLTGQVSKRQGNRHPVRAPHGIYPCSAKDTWLVLSIASENEWRSLCRLMGKKDWLHDSALLSSAGRLARQNMLDTTIAAWCRQHSVEDVVTMLQQAGISAGPVQTLTQVLEDPHLNARGFWRKLAREHIGHYISSTTYFRLNGEPMPINKPAPTLGEHTNEVLQRLLGLSPDECARLEAERVIGTEAYPKQ</sequence>
<dbReference type="InterPro" id="IPR044855">
    <property type="entry name" value="CoA-Trfase_III_dom3_sf"/>
</dbReference>
<dbReference type="OrthoDB" id="9058532at2"/>
<evidence type="ECO:0000313" key="2">
    <source>
        <dbReference type="EMBL" id="PRY99320.1"/>
    </source>
</evidence>
<dbReference type="PANTHER" id="PTHR48207">
    <property type="entry name" value="SUCCINATE--HYDROXYMETHYLGLUTARATE COA-TRANSFERASE"/>
    <property type="match status" value="1"/>
</dbReference>
<dbReference type="Gene3D" id="3.40.50.10540">
    <property type="entry name" value="Crotonobetainyl-coa:carnitine coa-transferase, domain 1"/>
    <property type="match status" value="2"/>
</dbReference>
<dbReference type="InterPro" id="IPR023606">
    <property type="entry name" value="CoA-Trfase_III_dom_1_sf"/>
</dbReference>
<dbReference type="Pfam" id="PF02515">
    <property type="entry name" value="CoA_transf_3"/>
    <property type="match status" value="2"/>
</dbReference>